<dbReference type="Proteomes" id="UP000283095">
    <property type="component" value="Chromosome"/>
</dbReference>
<gene>
    <name evidence="1" type="ORF">BAOM_4774</name>
</gene>
<name>A0A3T0KYF5_9BACI</name>
<protein>
    <submittedName>
        <fullName evidence="1">Uncharacterized protein</fullName>
    </submittedName>
</protein>
<dbReference type="AlphaFoldDB" id="A0A3T0KYF5"/>
<dbReference type="KEGG" id="pasa:BAOM_4774"/>
<reference evidence="1 2" key="1">
    <citation type="submission" date="2018-01" db="EMBL/GenBank/DDBJ databases">
        <title>Bacillus asahii Genome sequencing and assembly.</title>
        <authorList>
            <person name="Jiang H."/>
            <person name="Feng Y."/>
            <person name="Zhao F."/>
            <person name="Lin X."/>
        </authorList>
    </citation>
    <scope>NUCLEOTIDE SEQUENCE [LARGE SCALE GENOMIC DNA]</scope>
    <source>
        <strain evidence="1 2">OM18</strain>
    </source>
</reference>
<evidence type="ECO:0000313" key="1">
    <source>
        <dbReference type="EMBL" id="AZV45352.1"/>
    </source>
</evidence>
<evidence type="ECO:0000313" key="2">
    <source>
        <dbReference type="Proteomes" id="UP000283095"/>
    </source>
</evidence>
<organism evidence="1 2">
    <name type="scientific">Peribacillus asahii</name>
    <dbReference type="NCBI Taxonomy" id="228899"/>
    <lineage>
        <taxon>Bacteria</taxon>
        <taxon>Bacillati</taxon>
        <taxon>Bacillota</taxon>
        <taxon>Bacilli</taxon>
        <taxon>Bacillales</taxon>
        <taxon>Bacillaceae</taxon>
        <taxon>Peribacillus</taxon>
    </lineage>
</organism>
<dbReference type="EMBL" id="CP026095">
    <property type="protein sequence ID" value="AZV45352.1"/>
    <property type="molecule type" value="Genomic_DNA"/>
</dbReference>
<sequence length="41" mass="4805">MSFIRVMKDKIEKTSQRNVPHQGYEGQNQELELVKCPSLEL</sequence>
<proteinExistence type="predicted"/>
<accession>A0A3T0KYF5</accession>